<dbReference type="Proteomes" id="UP001256547">
    <property type="component" value="Unassembled WGS sequence"/>
</dbReference>
<evidence type="ECO:0000313" key="3">
    <source>
        <dbReference type="Proteomes" id="UP001245561"/>
    </source>
</evidence>
<dbReference type="EMBL" id="JARPYT010000011">
    <property type="protein sequence ID" value="MDT2637566.1"/>
    <property type="molecule type" value="Genomic_DNA"/>
</dbReference>
<evidence type="ECO:0000313" key="1">
    <source>
        <dbReference type="EMBL" id="MDT2596671.1"/>
    </source>
</evidence>
<dbReference type="Proteomes" id="UP001245561">
    <property type="component" value="Unassembled WGS sequence"/>
</dbReference>
<proteinExistence type="predicted"/>
<accession>A0AAW8TI79</accession>
<organism evidence="2 3">
    <name type="scientific">Enterococcus dongliensis</name>
    <dbReference type="NCBI Taxonomy" id="2559925"/>
    <lineage>
        <taxon>Bacteria</taxon>
        <taxon>Bacillati</taxon>
        <taxon>Bacillota</taxon>
        <taxon>Bacilli</taxon>
        <taxon>Lactobacillales</taxon>
        <taxon>Enterococcaceae</taxon>
        <taxon>Enterococcus</taxon>
    </lineage>
</organism>
<evidence type="ECO:0000313" key="2">
    <source>
        <dbReference type="EMBL" id="MDT2637566.1"/>
    </source>
</evidence>
<dbReference type="RefSeq" id="WP_137603949.1">
    <property type="nucleotide sequence ID" value="NZ_JARPYR010000010.1"/>
</dbReference>
<dbReference type="EMBL" id="JARPYR010000010">
    <property type="protein sequence ID" value="MDT2596671.1"/>
    <property type="molecule type" value="Genomic_DNA"/>
</dbReference>
<comment type="caution">
    <text evidence="2">The sequence shown here is derived from an EMBL/GenBank/DDBJ whole genome shotgun (WGS) entry which is preliminary data.</text>
</comment>
<gene>
    <name evidence="2" type="ORF">P7D36_08595</name>
    <name evidence="1" type="ORF">P7D39_06480</name>
</gene>
<dbReference type="AlphaFoldDB" id="A0AAW8TI79"/>
<evidence type="ECO:0000313" key="4">
    <source>
        <dbReference type="Proteomes" id="UP001256547"/>
    </source>
</evidence>
<reference evidence="2 4" key="1">
    <citation type="submission" date="2023-03" db="EMBL/GenBank/DDBJ databases">
        <authorList>
            <person name="Shen W."/>
            <person name="Cai J."/>
        </authorList>
    </citation>
    <scope>NUCLEOTIDE SEQUENCE</scope>
    <source>
        <strain evidence="2">P55-2</strain>
        <strain evidence="1 4">P72-2</strain>
    </source>
</reference>
<evidence type="ECO:0008006" key="5">
    <source>
        <dbReference type="Google" id="ProtNLM"/>
    </source>
</evidence>
<name>A0AAW8TI79_9ENTE</name>
<keyword evidence="4" id="KW-1185">Reference proteome</keyword>
<protein>
    <recommendedName>
        <fullName evidence="5">WxL domain-containing protein</fullName>
    </recommendedName>
</protein>
<sequence length="1177" mass="128319">MSKKIAYFLLYIFILLFGPFVLQAEAETINIFPPINQQTEYPSSVKGCQQLLLDLYRFGGADQYEIRISAPLDLSQTAIGENVVYSDPTLETINFVSIFKKIKFIGTSAEATLTLPDTCFFGQETQLEKVTLQAKKIYGNGQKLLFKNIQHSQHTQLFGGSDRDLVGNPEIIFQQVTGGTWEIYGGNEAGILRGNPITQILTLTGEITQLCGGSLTGTIHGNVATEIKELNGTLARYYGSGIGTEETPVEVTGETINTLTSRSEEFLLGEFVGGAAYGKTGAITNLITGSGSFSAEGILIGGSQSGEINGGDRAISTTIDTHHFQKGERSFVGGNQYNGKIIGDIENQINAGRVNKGSFIRIDGAGGMDLQKKSLSNTESFVPEINQTDPQKRTSEELWYDQLSAEDRKSFAKNRTAFLVEGNVTTHLLGGCVSGGLGVSQNIRGAGFAGVINGKVRLILGKERLVYSKLWGNHAQQTGIDPNYLPTTTNLASNYGFNAAAGGGDNRNVWENTLFINGTTELIIEQALLNYGYGGSFSGTIEGNRHVRMQGGQVNRLFGSGGGCYRLYGDSYLEMTGGQIENVITAGSDSDRRMIGNGYTKILAGEFFGLLAGSYGVRSNHMIDGNIETIVVGGVFQKKGNATQIMGGIAKEGMISGAVSLTLTDSIELMPGISIAAARPKNAGRTNLLGTVDKPVQFKFVTNKTCSELELIGDGGTDARSLIAPKIQMIIDTPRGNFSLIQGMIKNSYAGRLTHEIMLDIQSVQTIKTLIGSDQTSFTNPLIENSTAKVVINFGALSKENFVETIHNFTQLTIDQQLTARTILNGSEANNENFDQRYHRFGELILAEGASLAVKELKVGSLLANERAEIHSPAGAHTIFLRQLIPEKKLIWRLLEPKRTESIVGNYFAQQKGYPIMTFAGNDGSLSPENFIGFDEEGRAYTGDMDGQSGLAVAATIINYQVTSSLGEIAHNLTLEPSNTPLPLACWGTADSRQGELIIPGENEVTPKLSFLETDRFSFLQAEIISNGEKLIYTKSTWSAPKHYYYEIYAKFQQKTELLRLLTVPDWIDFGQRAIGTQTMFYPKISGQLEVQDTRTDSEPWQVTLQAETPEIGSVYLQTAGRFVSLEEAVPLFTQKGSFITDFDNWSKELVLTVPIEQQKAGTYSLTFYWTLTTEVE</sequence>